<keyword evidence="4" id="KW-1185">Reference proteome</keyword>
<sequence length="174" mass="19606">MNQYFHNISLDIGNILSTLLIIVLAIGLKLGFLRLLEKNNKGQSGFHSRRKILISKIVNVGIVAFCILLVLGVWEVKPEDLAIYFTSIFTIIGVAFFAQWSHLSNITAGVILFMTSPLKIGDNIVVYEGEKLRGVITDLGLFFITIITEENQKLMLTNTFFLQKMWSVKLTNVK</sequence>
<name>A0A1S1Z2G8_FLAPC</name>
<accession>A0A1S1Z2G8</accession>
<keyword evidence="1" id="KW-1133">Transmembrane helix</keyword>
<feature type="transmembrane region" description="Helical" evidence="1">
    <location>
        <begin position="81"/>
        <end position="98"/>
    </location>
</feature>
<dbReference type="AlphaFoldDB" id="A0A1S1Z2G8"/>
<feature type="domain" description="Mechanosensitive ion channel MscS" evidence="2">
    <location>
        <begin position="103"/>
        <end position="163"/>
    </location>
</feature>
<feature type="transmembrane region" description="Helical" evidence="1">
    <location>
        <begin position="57"/>
        <end position="75"/>
    </location>
</feature>
<dbReference type="InterPro" id="IPR010920">
    <property type="entry name" value="LSM_dom_sf"/>
</dbReference>
<dbReference type="InterPro" id="IPR006685">
    <property type="entry name" value="MscS_channel_2nd"/>
</dbReference>
<dbReference type="SUPFAM" id="SSF50182">
    <property type="entry name" value="Sm-like ribonucleoproteins"/>
    <property type="match status" value="1"/>
</dbReference>
<keyword evidence="1" id="KW-0472">Membrane</keyword>
<dbReference type="EMBL" id="JRYR02000001">
    <property type="protein sequence ID" value="OHX67460.1"/>
    <property type="molecule type" value="Genomic_DNA"/>
</dbReference>
<dbReference type="PANTHER" id="PTHR30221:SF8">
    <property type="entry name" value="SMALL-CONDUCTANCE MECHANOSENSITIVE CHANNEL"/>
    <property type="match status" value="1"/>
</dbReference>
<dbReference type="STRING" id="915059.NH26_14455"/>
<comment type="caution">
    <text evidence="3">The sequence shown here is derived from an EMBL/GenBank/DDBJ whole genome shotgun (WGS) entry which is preliminary data.</text>
</comment>
<proteinExistence type="predicted"/>
<evidence type="ECO:0000259" key="2">
    <source>
        <dbReference type="Pfam" id="PF00924"/>
    </source>
</evidence>
<dbReference type="OrthoDB" id="5705501at2"/>
<protein>
    <recommendedName>
        <fullName evidence="2">Mechanosensitive ion channel MscS domain-containing protein</fullName>
    </recommendedName>
</protein>
<dbReference type="Pfam" id="PF00924">
    <property type="entry name" value="MS_channel_2nd"/>
    <property type="match status" value="1"/>
</dbReference>
<evidence type="ECO:0000313" key="3">
    <source>
        <dbReference type="EMBL" id="OHX67460.1"/>
    </source>
</evidence>
<dbReference type="RefSeq" id="WP_044227280.1">
    <property type="nucleotide sequence ID" value="NZ_JRYR02000001.1"/>
</dbReference>
<evidence type="ECO:0000256" key="1">
    <source>
        <dbReference type="SAM" id="Phobius"/>
    </source>
</evidence>
<dbReference type="GO" id="GO:0016020">
    <property type="term" value="C:membrane"/>
    <property type="evidence" value="ECO:0007669"/>
    <property type="project" value="InterPro"/>
</dbReference>
<dbReference type="PANTHER" id="PTHR30221">
    <property type="entry name" value="SMALL-CONDUCTANCE MECHANOSENSITIVE CHANNEL"/>
    <property type="match status" value="1"/>
</dbReference>
<evidence type="ECO:0000313" key="4">
    <source>
        <dbReference type="Proteomes" id="UP000179797"/>
    </source>
</evidence>
<dbReference type="GO" id="GO:0008381">
    <property type="term" value="F:mechanosensitive monoatomic ion channel activity"/>
    <property type="evidence" value="ECO:0007669"/>
    <property type="project" value="InterPro"/>
</dbReference>
<reference evidence="3 4" key="1">
    <citation type="journal article" date="2012" name="Int. J. Syst. Evol. Microbiol.">
        <title>Flammeovirga pacifica sp. nov., isolated from deep-sea sediment.</title>
        <authorList>
            <person name="Xu H."/>
            <person name="Fu Y."/>
            <person name="Yang N."/>
            <person name="Ding Z."/>
            <person name="Lai Q."/>
            <person name="Zeng R."/>
        </authorList>
    </citation>
    <scope>NUCLEOTIDE SEQUENCE [LARGE SCALE GENOMIC DNA]</scope>
    <source>
        <strain evidence="4">DSM 24597 / LMG 26175 / WPAGA1</strain>
    </source>
</reference>
<dbReference type="InterPro" id="IPR045275">
    <property type="entry name" value="MscS_archaea/bacteria_type"/>
</dbReference>
<gene>
    <name evidence="3" type="ORF">NH26_14455</name>
</gene>
<organism evidence="3 4">
    <name type="scientific">Flammeovirga pacifica</name>
    <dbReference type="NCBI Taxonomy" id="915059"/>
    <lineage>
        <taxon>Bacteria</taxon>
        <taxon>Pseudomonadati</taxon>
        <taxon>Bacteroidota</taxon>
        <taxon>Cytophagia</taxon>
        <taxon>Cytophagales</taxon>
        <taxon>Flammeovirgaceae</taxon>
        <taxon>Flammeovirga</taxon>
    </lineage>
</organism>
<keyword evidence="1" id="KW-0812">Transmembrane</keyword>
<dbReference type="Proteomes" id="UP000179797">
    <property type="component" value="Unassembled WGS sequence"/>
</dbReference>
<feature type="transmembrane region" description="Helical" evidence="1">
    <location>
        <begin position="12"/>
        <end position="36"/>
    </location>
</feature>